<reference evidence="1 2" key="1">
    <citation type="submission" date="2014-04" db="EMBL/GenBank/DDBJ databases">
        <authorList>
            <consortium name="DOE Joint Genome Institute"/>
            <person name="Kuo A."/>
            <person name="Zuccaro A."/>
            <person name="Kohler A."/>
            <person name="Nagy L.G."/>
            <person name="Floudas D."/>
            <person name="Copeland A."/>
            <person name="Barry K.W."/>
            <person name="Cichocki N."/>
            <person name="Veneault-Fourrey C."/>
            <person name="LaButti K."/>
            <person name="Lindquist E.A."/>
            <person name="Lipzen A."/>
            <person name="Lundell T."/>
            <person name="Morin E."/>
            <person name="Murat C."/>
            <person name="Sun H."/>
            <person name="Tunlid A."/>
            <person name="Henrissat B."/>
            <person name="Grigoriev I.V."/>
            <person name="Hibbett D.S."/>
            <person name="Martin F."/>
            <person name="Nordberg H.P."/>
            <person name="Cantor M.N."/>
            <person name="Hua S.X."/>
        </authorList>
    </citation>
    <scope>NUCLEOTIDE SEQUENCE [LARGE SCALE GENOMIC DNA]</scope>
    <source>
        <strain evidence="1 2">MAFF 305830</strain>
    </source>
</reference>
<accession>A0A0C2WH85</accession>
<name>A0A0C2WH85_SERVB</name>
<dbReference type="EMBL" id="KN824311">
    <property type="protein sequence ID" value="KIM25753.1"/>
    <property type="molecule type" value="Genomic_DNA"/>
</dbReference>
<organism evidence="1 2">
    <name type="scientific">Serendipita vermifera MAFF 305830</name>
    <dbReference type="NCBI Taxonomy" id="933852"/>
    <lineage>
        <taxon>Eukaryota</taxon>
        <taxon>Fungi</taxon>
        <taxon>Dikarya</taxon>
        <taxon>Basidiomycota</taxon>
        <taxon>Agaricomycotina</taxon>
        <taxon>Agaricomycetes</taxon>
        <taxon>Sebacinales</taxon>
        <taxon>Serendipitaceae</taxon>
        <taxon>Serendipita</taxon>
    </lineage>
</organism>
<proteinExistence type="predicted"/>
<dbReference type="HOGENOM" id="CLU_1787999_0_0_1"/>
<dbReference type="AlphaFoldDB" id="A0A0C2WH85"/>
<evidence type="ECO:0000313" key="1">
    <source>
        <dbReference type="EMBL" id="KIM25753.1"/>
    </source>
</evidence>
<reference evidence="2" key="2">
    <citation type="submission" date="2015-01" db="EMBL/GenBank/DDBJ databases">
        <title>Evolutionary Origins and Diversification of the Mycorrhizal Mutualists.</title>
        <authorList>
            <consortium name="DOE Joint Genome Institute"/>
            <consortium name="Mycorrhizal Genomics Consortium"/>
            <person name="Kohler A."/>
            <person name="Kuo A."/>
            <person name="Nagy L.G."/>
            <person name="Floudas D."/>
            <person name="Copeland A."/>
            <person name="Barry K.W."/>
            <person name="Cichocki N."/>
            <person name="Veneault-Fourrey C."/>
            <person name="LaButti K."/>
            <person name="Lindquist E.A."/>
            <person name="Lipzen A."/>
            <person name="Lundell T."/>
            <person name="Morin E."/>
            <person name="Murat C."/>
            <person name="Riley R."/>
            <person name="Ohm R."/>
            <person name="Sun H."/>
            <person name="Tunlid A."/>
            <person name="Henrissat B."/>
            <person name="Grigoriev I.V."/>
            <person name="Hibbett D.S."/>
            <person name="Martin F."/>
        </authorList>
    </citation>
    <scope>NUCLEOTIDE SEQUENCE [LARGE SCALE GENOMIC DNA]</scope>
    <source>
        <strain evidence="2">MAFF 305830</strain>
    </source>
</reference>
<protein>
    <submittedName>
        <fullName evidence="1">Uncharacterized protein</fullName>
    </submittedName>
</protein>
<dbReference type="Proteomes" id="UP000054097">
    <property type="component" value="Unassembled WGS sequence"/>
</dbReference>
<gene>
    <name evidence="1" type="ORF">M408DRAFT_203623</name>
</gene>
<sequence>MMQGMSSSSSIDQEIQLESEEIRVTELHERVSRLLEATKSLMGMNKVLVSRLPAEVREISPIVTDILSLQKQLIGCIEEQREEAHKPEVYVGESRESWNSYICREAPNTFSQQVCATLGLPMNTPPDAIYEYVRELQTSSGGIRG</sequence>
<keyword evidence="2" id="KW-1185">Reference proteome</keyword>
<evidence type="ECO:0000313" key="2">
    <source>
        <dbReference type="Proteomes" id="UP000054097"/>
    </source>
</evidence>